<dbReference type="Pfam" id="PF00929">
    <property type="entry name" value="RNase_T"/>
    <property type="match status" value="1"/>
</dbReference>
<protein>
    <submittedName>
        <fullName evidence="5">3'-5' exonuclease</fullName>
    </submittedName>
</protein>
<dbReference type="InterPro" id="IPR012337">
    <property type="entry name" value="RNaseH-like_sf"/>
</dbReference>
<dbReference type="NCBIfam" id="NF005927">
    <property type="entry name" value="PRK07942.1"/>
    <property type="match status" value="1"/>
</dbReference>
<evidence type="ECO:0000313" key="5">
    <source>
        <dbReference type="EMBL" id="MCQ4043201.1"/>
    </source>
</evidence>
<feature type="domain" description="Exonuclease" evidence="4">
    <location>
        <begin position="7"/>
        <end position="183"/>
    </location>
</feature>
<organism evidence="5 6">
    <name type="scientific">Streptantibioticus rubrisoli</name>
    <dbReference type="NCBI Taxonomy" id="1387313"/>
    <lineage>
        <taxon>Bacteria</taxon>
        <taxon>Bacillati</taxon>
        <taxon>Actinomycetota</taxon>
        <taxon>Actinomycetes</taxon>
        <taxon>Kitasatosporales</taxon>
        <taxon>Streptomycetaceae</taxon>
        <taxon>Streptantibioticus</taxon>
    </lineage>
</organism>
<sequence>MGWHTEPLVGFDLETTGTDPATARIVTAAVTEAKAGEPVAHRSWLVDPGVPIPPDAARIHGITTERARSAGRPAREAVAEIAEALAGYWADGVPVVAYNASYDLSVLAAELTRHGLPPLGQDVGPVLDPLTVDRAVDPYRKGSRTLQAACQEYGVRLDGAHEAGADALAAVRVACALAERHPRIAATEPWELHRRQVVWYGEWAEGYQRWLRQREREAVVDGRWPLRAGGQPG</sequence>
<reference evidence="5 6" key="1">
    <citation type="submission" date="2022-06" db="EMBL/GenBank/DDBJ databases">
        <title>Draft genome sequence of type strain Streptomyces rubrisoli DSM 42083.</title>
        <authorList>
            <person name="Duangmal K."/>
            <person name="Klaysubun C."/>
        </authorList>
    </citation>
    <scope>NUCLEOTIDE SEQUENCE [LARGE SCALE GENOMIC DNA]</scope>
    <source>
        <strain evidence="5 6">DSM 42083</strain>
    </source>
</reference>
<dbReference type="Proteomes" id="UP001206206">
    <property type="component" value="Unassembled WGS sequence"/>
</dbReference>
<dbReference type="CDD" id="cd06127">
    <property type="entry name" value="DEDDh"/>
    <property type="match status" value="1"/>
</dbReference>
<dbReference type="PANTHER" id="PTHR30231">
    <property type="entry name" value="DNA POLYMERASE III SUBUNIT EPSILON"/>
    <property type="match status" value="1"/>
</dbReference>
<dbReference type="RefSeq" id="WP_255928054.1">
    <property type="nucleotide sequence ID" value="NZ_JANFNH010000012.1"/>
</dbReference>
<gene>
    <name evidence="5" type="ORF">NON19_14475</name>
</gene>
<dbReference type="EMBL" id="JANFNH010000012">
    <property type="protein sequence ID" value="MCQ4043201.1"/>
    <property type="molecule type" value="Genomic_DNA"/>
</dbReference>
<dbReference type="GO" id="GO:0004527">
    <property type="term" value="F:exonuclease activity"/>
    <property type="evidence" value="ECO:0007669"/>
    <property type="project" value="UniProtKB-KW"/>
</dbReference>
<evidence type="ECO:0000256" key="2">
    <source>
        <dbReference type="ARBA" id="ARBA00022801"/>
    </source>
</evidence>
<proteinExistence type="predicted"/>
<dbReference type="InterPro" id="IPR013520">
    <property type="entry name" value="Ribonucl_H"/>
</dbReference>
<accession>A0ABT1PEJ2</accession>
<evidence type="ECO:0000256" key="3">
    <source>
        <dbReference type="ARBA" id="ARBA00022839"/>
    </source>
</evidence>
<keyword evidence="6" id="KW-1185">Reference proteome</keyword>
<dbReference type="SMART" id="SM00479">
    <property type="entry name" value="EXOIII"/>
    <property type="match status" value="1"/>
</dbReference>
<dbReference type="Gene3D" id="3.30.420.10">
    <property type="entry name" value="Ribonuclease H-like superfamily/Ribonuclease H"/>
    <property type="match status" value="1"/>
</dbReference>
<dbReference type="InterPro" id="IPR036397">
    <property type="entry name" value="RNaseH_sf"/>
</dbReference>
<dbReference type="SUPFAM" id="SSF53098">
    <property type="entry name" value="Ribonuclease H-like"/>
    <property type="match status" value="1"/>
</dbReference>
<comment type="caution">
    <text evidence="5">The sequence shown here is derived from an EMBL/GenBank/DDBJ whole genome shotgun (WGS) entry which is preliminary data.</text>
</comment>
<keyword evidence="3 5" id="KW-0269">Exonuclease</keyword>
<evidence type="ECO:0000313" key="6">
    <source>
        <dbReference type="Proteomes" id="UP001206206"/>
    </source>
</evidence>
<name>A0ABT1PEJ2_9ACTN</name>
<evidence type="ECO:0000256" key="1">
    <source>
        <dbReference type="ARBA" id="ARBA00022722"/>
    </source>
</evidence>
<evidence type="ECO:0000259" key="4">
    <source>
        <dbReference type="SMART" id="SM00479"/>
    </source>
</evidence>
<dbReference type="PANTHER" id="PTHR30231:SF4">
    <property type="entry name" value="PROTEIN NEN2"/>
    <property type="match status" value="1"/>
</dbReference>
<keyword evidence="2" id="KW-0378">Hydrolase</keyword>
<keyword evidence="1" id="KW-0540">Nuclease</keyword>